<reference evidence="2" key="2">
    <citation type="journal article" date="2024" name="Plant">
        <title>Genomic evolution and insights into agronomic trait innovations of Sesamum species.</title>
        <authorList>
            <person name="Miao H."/>
            <person name="Wang L."/>
            <person name="Qu L."/>
            <person name="Liu H."/>
            <person name="Sun Y."/>
            <person name="Le M."/>
            <person name="Wang Q."/>
            <person name="Wei S."/>
            <person name="Zheng Y."/>
            <person name="Lin W."/>
            <person name="Duan Y."/>
            <person name="Cao H."/>
            <person name="Xiong S."/>
            <person name="Wang X."/>
            <person name="Wei L."/>
            <person name="Li C."/>
            <person name="Ma Q."/>
            <person name="Ju M."/>
            <person name="Zhao R."/>
            <person name="Li G."/>
            <person name="Mu C."/>
            <person name="Tian Q."/>
            <person name="Mei H."/>
            <person name="Zhang T."/>
            <person name="Gao T."/>
            <person name="Zhang H."/>
        </authorList>
    </citation>
    <scope>NUCLEOTIDE SEQUENCE</scope>
    <source>
        <strain evidence="2">G01</strain>
    </source>
</reference>
<keyword evidence="2" id="KW-0808">Transferase</keyword>
<dbReference type="PANTHER" id="PTHR24559:SF434">
    <property type="entry name" value="RNA-DIRECTED DNA POLYMERASE HOMOLOG"/>
    <property type="match status" value="1"/>
</dbReference>
<comment type="caution">
    <text evidence="2">The sequence shown here is derived from an EMBL/GenBank/DDBJ whole genome shotgun (WGS) entry which is preliminary data.</text>
</comment>
<dbReference type="InterPro" id="IPR043128">
    <property type="entry name" value="Rev_trsase/Diguanyl_cyclase"/>
</dbReference>
<protein>
    <submittedName>
        <fullName evidence="2">RNA-directed DNA polymerase</fullName>
    </submittedName>
</protein>
<dbReference type="InterPro" id="IPR000477">
    <property type="entry name" value="RT_dom"/>
</dbReference>
<dbReference type="Gene3D" id="3.30.70.270">
    <property type="match status" value="1"/>
</dbReference>
<dbReference type="InterPro" id="IPR043502">
    <property type="entry name" value="DNA/RNA_pol_sf"/>
</dbReference>
<name>A0AAW2IK28_9LAMI</name>
<evidence type="ECO:0000259" key="1">
    <source>
        <dbReference type="Pfam" id="PF00078"/>
    </source>
</evidence>
<keyword evidence="2" id="KW-0695">RNA-directed DNA polymerase</keyword>
<dbReference type="CDD" id="cd01647">
    <property type="entry name" value="RT_LTR"/>
    <property type="match status" value="1"/>
</dbReference>
<sequence>MANGVFCVDYRALNAVIVRDRFPIPMVDELLDELYGTTVFTKLDLRADYHQIRLAPTDIHKTAFRTIDGYFEFLVMPFDLSNAPSTFQAMMNDIFRPILRPYLFHNVFRLPGYYGVLPAIRPELCLHSGPVD</sequence>
<dbReference type="PANTHER" id="PTHR24559">
    <property type="entry name" value="TRANSPOSON TY3-I GAG-POL POLYPROTEIN"/>
    <property type="match status" value="1"/>
</dbReference>
<reference evidence="2" key="1">
    <citation type="submission" date="2020-06" db="EMBL/GenBank/DDBJ databases">
        <authorList>
            <person name="Li T."/>
            <person name="Hu X."/>
            <person name="Zhang T."/>
            <person name="Song X."/>
            <person name="Zhang H."/>
            <person name="Dai N."/>
            <person name="Sheng W."/>
            <person name="Hou X."/>
            <person name="Wei L."/>
        </authorList>
    </citation>
    <scope>NUCLEOTIDE SEQUENCE</scope>
    <source>
        <strain evidence="2">G01</strain>
        <tissue evidence="2">Leaf</tissue>
    </source>
</reference>
<dbReference type="GO" id="GO:0003964">
    <property type="term" value="F:RNA-directed DNA polymerase activity"/>
    <property type="evidence" value="ECO:0007669"/>
    <property type="project" value="UniProtKB-KW"/>
</dbReference>
<gene>
    <name evidence="2" type="ORF">Sangu_2946600</name>
</gene>
<keyword evidence="2" id="KW-0548">Nucleotidyltransferase</keyword>
<feature type="domain" description="Reverse transcriptase" evidence="1">
    <location>
        <begin position="5"/>
        <end position="100"/>
    </location>
</feature>
<dbReference type="SUPFAM" id="SSF56672">
    <property type="entry name" value="DNA/RNA polymerases"/>
    <property type="match status" value="1"/>
</dbReference>
<proteinExistence type="predicted"/>
<dbReference type="AlphaFoldDB" id="A0AAW2IK28"/>
<organism evidence="2">
    <name type="scientific">Sesamum angustifolium</name>
    <dbReference type="NCBI Taxonomy" id="2727405"/>
    <lineage>
        <taxon>Eukaryota</taxon>
        <taxon>Viridiplantae</taxon>
        <taxon>Streptophyta</taxon>
        <taxon>Embryophyta</taxon>
        <taxon>Tracheophyta</taxon>
        <taxon>Spermatophyta</taxon>
        <taxon>Magnoliopsida</taxon>
        <taxon>eudicotyledons</taxon>
        <taxon>Gunneridae</taxon>
        <taxon>Pentapetalae</taxon>
        <taxon>asterids</taxon>
        <taxon>lamiids</taxon>
        <taxon>Lamiales</taxon>
        <taxon>Pedaliaceae</taxon>
        <taxon>Sesamum</taxon>
    </lineage>
</organism>
<accession>A0AAW2IK28</accession>
<dbReference type="EMBL" id="JACGWK010001813">
    <property type="protein sequence ID" value="KAL0282470.1"/>
    <property type="molecule type" value="Genomic_DNA"/>
</dbReference>
<dbReference type="Gene3D" id="3.10.10.10">
    <property type="entry name" value="HIV Type 1 Reverse Transcriptase, subunit A, domain 1"/>
    <property type="match status" value="1"/>
</dbReference>
<dbReference type="Pfam" id="PF00078">
    <property type="entry name" value="RVT_1"/>
    <property type="match status" value="1"/>
</dbReference>
<dbReference type="InterPro" id="IPR053134">
    <property type="entry name" value="RNA-dir_DNA_polymerase"/>
</dbReference>
<evidence type="ECO:0000313" key="2">
    <source>
        <dbReference type="EMBL" id="KAL0282470.1"/>
    </source>
</evidence>